<dbReference type="NCBIfam" id="NF008752">
    <property type="entry name" value="PRK11784.1-4"/>
    <property type="match status" value="1"/>
</dbReference>
<dbReference type="SUPFAM" id="SSF52540">
    <property type="entry name" value="P-loop containing nucleoside triphosphate hydrolases"/>
    <property type="match status" value="1"/>
</dbReference>
<dbReference type="KEGG" id="fam:OYT1_ch0755"/>
<dbReference type="OrthoDB" id="9808735at2"/>
<dbReference type="Proteomes" id="UP000033070">
    <property type="component" value="Chromosome"/>
</dbReference>
<dbReference type="InterPro" id="IPR058840">
    <property type="entry name" value="AAA_SelU"/>
</dbReference>
<dbReference type="STRING" id="1188319.OYT1_01624"/>
<evidence type="ECO:0000259" key="2">
    <source>
        <dbReference type="PROSITE" id="PS50206"/>
    </source>
</evidence>
<dbReference type="SUPFAM" id="SSF52821">
    <property type="entry name" value="Rhodanese/Cell cycle control phosphatase"/>
    <property type="match status" value="1"/>
</dbReference>
<gene>
    <name evidence="3" type="ORF">OYT1_ch0755</name>
</gene>
<dbReference type="InterPro" id="IPR027417">
    <property type="entry name" value="P-loop_NTPase"/>
</dbReference>
<dbReference type="SMART" id="SM00450">
    <property type="entry name" value="RHOD"/>
    <property type="match status" value="1"/>
</dbReference>
<keyword evidence="1" id="KW-0711">Selenium</keyword>
<accession>A0A2Z6G9W0</accession>
<dbReference type="InterPro" id="IPR017582">
    <property type="entry name" value="SelU"/>
</dbReference>
<dbReference type="PROSITE" id="PS50206">
    <property type="entry name" value="RHODANESE_3"/>
    <property type="match status" value="1"/>
</dbReference>
<dbReference type="GO" id="GO:0002098">
    <property type="term" value="P:tRNA wobble uridine modification"/>
    <property type="evidence" value="ECO:0007669"/>
    <property type="project" value="InterPro"/>
</dbReference>
<reference evidence="3 4" key="1">
    <citation type="submission" date="2018-06" db="EMBL/GenBank/DDBJ databases">
        <title>OYT1 Genome Sequencing.</title>
        <authorList>
            <person name="Kato S."/>
            <person name="Itoh T."/>
            <person name="Ohkuma M."/>
        </authorList>
    </citation>
    <scope>NUCLEOTIDE SEQUENCE [LARGE SCALE GENOMIC DNA]</scope>
    <source>
        <strain evidence="3 4">OYT1</strain>
    </source>
</reference>
<dbReference type="InterPro" id="IPR036873">
    <property type="entry name" value="Rhodanese-like_dom_sf"/>
</dbReference>
<dbReference type="Gene3D" id="3.40.250.10">
    <property type="entry name" value="Rhodanese-like domain"/>
    <property type="match status" value="1"/>
</dbReference>
<sequence>MRKIEAATLAQLAEYDDIIDVRSPAEYAEDHIAGAISAPVLNNDERARIGTLYKQVSPFEAQRQGAALIARNIAHHLETLFIDKPKHWHPLVYCWRGGQRSGAMAHILAQVGWHTGQLQGGYKTYRRQVVADLATLPSRHHFRVVCGPTGSGKSRLLQALTEHGAQVLDLEGLAQHRGSLLGDLPGIPQPAQKMFESRIWQAFQHYDATLPIFVEAESRKIGLLHLPDQLLESIRASDCLQLEVPIAARIEFLLEDYAHFLREPTPLFESLARLTELHGKQTIQHWQSLATTGDWTTLVEALLSCHYDPAYQRSTHSNFPKLVHAPSLHIDALNPASLQAHAARLHALSGN</sequence>
<protein>
    <submittedName>
        <fullName evidence="3">tRNA 2-selenouridine synthase</fullName>
    </submittedName>
</protein>
<evidence type="ECO:0000313" key="4">
    <source>
        <dbReference type="Proteomes" id="UP000033070"/>
    </source>
</evidence>
<dbReference type="PANTHER" id="PTHR30401:SF0">
    <property type="entry name" value="TRNA 2-SELENOURIDINE SYNTHASE"/>
    <property type="match status" value="1"/>
</dbReference>
<dbReference type="NCBIfam" id="NF008750">
    <property type="entry name" value="PRK11784.1-2"/>
    <property type="match status" value="1"/>
</dbReference>
<dbReference type="AlphaFoldDB" id="A0A2Z6G9W0"/>
<dbReference type="NCBIfam" id="TIGR03167">
    <property type="entry name" value="tRNA_sel_U_synt"/>
    <property type="match status" value="1"/>
</dbReference>
<feature type="domain" description="Rhodanese" evidence="2">
    <location>
        <begin position="18"/>
        <end position="130"/>
    </location>
</feature>
<dbReference type="GO" id="GO:0043828">
    <property type="term" value="F:tRNA 2-selenouridine synthase activity"/>
    <property type="evidence" value="ECO:0007669"/>
    <property type="project" value="InterPro"/>
</dbReference>
<dbReference type="Pfam" id="PF26341">
    <property type="entry name" value="AAA_SelU"/>
    <property type="match status" value="1"/>
</dbReference>
<proteinExistence type="predicted"/>
<dbReference type="InterPro" id="IPR001763">
    <property type="entry name" value="Rhodanese-like_dom"/>
</dbReference>
<name>A0A2Z6G9W0_9PROT</name>
<evidence type="ECO:0000256" key="1">
    <source>
        <dbReference type="ARBA" id="ARBA00023266"/>
    </source>
</evidence>
<dbReference type="RefSeq" id="WP_062626805.1">
    <property type="nucleotide sequence ID" value="NZ_AP018738.1"/>
</dbReference>
<dbReference type="Pfam" id="PF00581">
    <property type="entry name" value="Rhodanese"/>
    <property type="match status" value="1"/>
</dbReference>
<keyword evidence="4" id="KW-1185">Reference proteome</keyword>
<organism evidence="3 4">
    <name type="scientific">Ferriphaselus amnicola</name>
    <dbReference type="NCBI Taxonomy" id="1188319"/>
    <lineage>
        <taxon>Bacteria</taxon>
        <taxon>Pseudomonadati</taxon>
        <taxon>Pseudomonadota</taxon>
        <taxon>Betaproteobacteria</taxon>
        <taxon>Nitrosomonadales</taxon>
        <taxon>Gallionellaceae</taxon>
        <taxon>Ferriphaselus</taxon>
    </lineage>
</organism>
<dbReference type="EMBL" id="AP018738">
    <property type="protein sequence ID" value="BBE50321.1"/>
    <property type="molecule type" value="Genomic_DNA"/>
</dbReference>
<dbReference type="PANTHER" id="PTHR30401">
    <property type="entry name" value="TRNA 2-SELENOURIDINE SYNTHASE"/>
    <property type="match status" value="1"/>
</dbReference>
<evidence type="ECO:0000313" key="3">
    <source>
        <dbReference type="EMBL" id="BBE50321.1"/>
    </source>
</evidence>